<accession>A0A9D1HZ10</accession>
<dbReference type="InterPro" id="IPR015421">
    <property type="entry name" value="PyrdxlP-dep_Trfase_major"/>
</dbReference>
<dbReference type="EMBL" id="DVMP01000032">
    <property type="protein sequence ID" value="HIU25144.1"/>
    <property type="molecule type" value="Genomic_DNA"/>
</dbReference>
<dbReference type="Gene3D" id="3.90.1150.10">
    <property type="entry name" value="Aspartate Aminotransferase, domain 1"/>
    <property type="match status" value="1"/>
</dbReference>
<name>A0A9D1HZ10_9FIRM</name>
<proteinExistence type="inferred from homology"/>
<dbReference type="CDD" id="cd00610">
    <property type="entry name" value="OAT_like"/>
    <property type="match status" value="1"/>
</dbReference>
<dbReference type="Proteomes" id="UP000824090">
    <property type="component" value="Unassembled WGS sequence"/>
</dbReference>
<dbReference type="PANTHER" id="PTHR43713">
    <property type="entry name" value="GLUTAMATE-1-SEMIALDEHYDE 2,1-AMINOMUTASE"/>
    <property type="match status" value="1"/>
</dbReference>
<dbReference type="PROSITE" id="PS00600">
    <property type="entry name" value="AA_TRANSFER_CLASS_3"/>
    <property type="match status" value="1"/>
</dbReference>
<protein>
    <submittedName>
        <fullName evidence="4">Aspartate aminotransferase family protein</fullName>
    </submittedName>
</protein>
<sequence>MKKSSELYNRAKKVMVGGVCAGGRYNQVKEGPTILDHAEGSKVYDVDGKEYIDFHCGSGGILFGWKNPQIEEAIRKGVDRGFFMNFDTEDTVEMAELFTKLVPTAEKIRLTNSGTEATLAAIRIARAYTGKNLIIKMDGHFHGMHEMIWFNDKYGMDIDEYGETREVVPEIKGFPKGAEDNVRLIEFNNIEAVKHVFAKYRGDIAAIIMEPVSYDLGCMPSTKEYMQEVRKLCDKEGILLIYDEVITGLRFRPGSAQMYYDVKPDLSTFAKAVANGFSLAVIAGRAEVMDMCNPLGPVVISGTSTGNLLSVLAAKECLKMASEPGFYDDIEKKEKLLEEGVNDLFRKHGIPGHIRTQGAQFGLYFGYEDPQLDYRLHDTVTHFAPEMYPKFVREALEEGLHFYCGGAQPFPHHCGFTSMHTEKDLTVALEKIDKVFAKLK</sequence>
<evidence type="ECO:0000256" key="2">
    <source>
        <dbReference type="ARBA" id="ARBA00022898"/>
    </source>
</evidence>
<dbReference type="InterPro" id="IPR049704">
    <property type="entry name" value="Aminotrans_3_PPA_site"/>
</dbReference>
<evidence type="ECO:0000313" key="4">
    <source>
        <dbReference type="EMBL" id="HIU25144.1"/>
    </source>
</evidence>
<dbReference type="AlphaFoldDB" id="A0A9D1HZ10"/>
<evidence type="ECO:0000256" key="3">
    <source>
        <dbReference type="RuleBase" id="RU003560"/>
    </source>
</evidence>
<comment type="cofactor">
    <cofactor evidence="1">
        <name>pyridoxal 5'-phosphate</name>
        <dbReference type="ChEBI" id="CHEBI:597326"/>
    </cofactor>
</comment>
<gene>
    <name evidence="4" type="ORF">IAC50_01430</name>
</gene>
<dbReference type="InterPro" id="IPR015422">
    <property type="entry name" value="PyrdxlP-dep_Trfase_small"/>
</dbReference>
<evidence type="ECO:0000256" key="1">
    <source>
        <dbReference type="ARBA" id="ARBA00001933"/>
    </source>
</evidence>
<keyword evidence="2 3" id="KW-0663">Pyridoxal phosphate</keyword>
<reference evidence="4" key="2">
    <citation type="journal article" date="2021" name="PeerJ">
        <title>Extensive microbial diversity within the chicken gut microbiome revealed by metagenomics and culture.</title>
        <authorList>
            <person name="Gilroy R."/>
            <person name="Ravi A."/>
            <person name="Getino M."/>
            <person name="Pursley I."/>
            <person name="Horton D.L."/>
            <person name="Alikhan N.F."/>
            <person name="Baker D."/>
            <person name="Gharbi K."/>
            <person name="Hall N."/>
            <person name="Watson M."/>
            <person name="Adriaenssens E.M."/>
            <person name="Foster-Nyarko E."/>
            <person name="Jarju S."/>
            <person name="Secka A."/>
            <person name="Antonio M."/>
            <person name="Oren A."/>
            <person name="Chaudhuri R.R."/>
            <person name="La Ragione R."/>
            <person name="Hildebrand F."/>
            <person name="Pallen M.J."/>
        </authorList>
    </citation>
    <scope>NUCLEOTIDE SEQUENCE</scope>
    <source>
        <strain evidence="4">ChiHcec3-6078</strain>
    </source>
</reference>
<evidence type="ECO:0000313" key="5">
    <source>
        <dbReference type="Proteomes" id="UP000824090"/>
    </source>
</evidence>
<organism evidence="4 5">
    <name type="scientific">Candidatus Allocopromorpha excrementigallinarum</name>
    <dbReference type="NCBI Taxonomy" id="2840742"/>
    <lineage>
        <taxon>Bacteria</taxon>
        <taxon>Bacillati</taxon>
        <taxon>Bacillota</taxon>
        <taxon>Clostridia</taxon>
        <taxon>Eubacteriales</taxon>
        <taxon>Eubacteriaceae</taxon>
        <taxon>Eubacteriaceae incertae sedis</taxon>
        <taxon>Candidatus Allocopromorpha</taxon>
    </lineage>
</organism>
<keyword evidence="4" id="KW-0808">Transferase</keyword>
<keyword evidence="4" id="KW-0032">Aminotransferase</keyword>
<dbReference type="GO" id="GO:0030170">
    <property type="term" value="F:pyridoxal phosphate binding"/>
    <property type="evidence" value="ECO:0007669"/>
    <property type="project" value="InterPro"/>
</dbReference>
<comment type="similarity">
    <text evidence="3">Belongs to the class-III pyridoxal-phosphate-dependent aminotransferase family.</text>
</comment>
<dbReference type="InterPro" id="IPR005814">
    <property type="entry name" value="Aminotrans_3"/>
</dbReference>
<dbReference type="Gene3D" id="3.40.640.10">
    <property type="entry name" value="Type I PLP-dependent aspartate aminotransferase-like (Major domain)"/>
    <property type="match status" value="1"/>
</dbReference>
<dbReference type="InterPro" id="IPR015424">
    <property type="entry name" value="PyrdxlP-dep_Trfase"/>
</dbReference>
<dbReference type="Pfam" id="PF00202">
    <property type="entry name" value="Aminotran_3"/>
    <property type="match status" value="1"/>
</dbReference>
<dbReference type="SUPFAM" id="SSF53383">
    <property type="entry name" value="PLP-dependent transferases"/>
    <property type="match status" value="1"/>
</dbReference>
<reference evidence="4" key="1">
    <citation type="submission" date="2020-10" db="EMBL/GenBank/DDBJ databases">
        <authorList>
            <person name="Gilroy R."/>
        </authorList>
    </citation>
    <scope>NUCLEOTIDE SEQUENCE</scope>
    <source>
        <strain evidence="4">ChiHcec3-6078</strain>
    </source>
</reference>
<dbReference type="PANTHER" id="PTHR43713:SF3">
    <property type="entry name" value="GLUTAMATE-1-SEMIALDEHYDE 2,1-AMINOMUTASE 1, CHLOROPLASTIC-RELATED"/>
    <property type="match status" value="1"/>
</dbReference>
<dbReference type="GO" id="GO:0008483">
    <property type="term" value="F:transaminase activity"/>
    <property type="evidence" value="ECO:0007669"/>
    <property type="project" value="UniProtKB-KW"/>
</dbReference>
<comment type="caution">
    <text evidence="4">The sequence shown here is derived from an EMBL/GenBank/DDBJ whole genome shotgun (WGS) entry which is preliminary data.</text>
</comment>